<evidence type="ECO:0000256" key="7">
    <source>
        <dbReference type="ARBA" id="ARBA00022801"/>
    </source>
</evidence>
<keyword evidence="6 13" id="KW-0064">Aspartyl protease</keyword>
<comment type="similarity">
    <text evidence="2 13">Belongs to the peptidase A1 family.</text>
</comment>
<accession>A0A8S1HEE5</accession>
<dbReference type="OrthoDB" id="5839471at2759"/>
<feature type="active site" evidence="11">
    <location>
        <position position="83"/>
    </location>
</feature>
<evidence type="ECO:0000256" key="5">
    <source>
        <dbReference type="ARBA" id="ARBA00022729"/>
    </source>
</evidence>
<dbReference type="InterPro" id="IPR033121">
    <property type="entry name" value="PEPTIDASE_A1"/>
</dbReference>
<evidence type="ECO:0000256" key="10">
    <source>
        <dbReference type="ARBA" id="ARBA00023180"/>
    </source>
</evidence>
<organism evidence="16 17">
    <name type="scientific">Caenorhabditis auriculariae</name>
    <dbReference type="NCBI Taxonomy" id="2777116"/>
    <lineage>
        <taxon>Eukaryota</taxon>
        <taxon>Metazoa</taxon>
        <taxon>Ecdysozoa</taxon>
        <taxon>Nematoda</taxon>
        <taxon>Chromadorea</taxon>
        <taxon>Rhabditida</taxon>
        <taxon>Rhabditina</taxon>
        <taxon>Rhabditomorpha</taxon>
        <taxon>Rhabditoidea</taxon>
        <taxon>Rhabditidae</taxon>
        <taxon>Peloderinae</taxon>
        <taxon>Caenorhabditis</taxon>
    </lineage>
</organism>
<feature type="domain" description="Peptidase A1" evidence="15">
    <location>
        <begin position="65"/>
        <end position="414"/>
    </location>
</feature>
<dbReference type="PROSITE" id="PS51767">
    <property type="entry name" value="PEPTIDASE_A1"/>
    <property type="match status" value="1"/>
</dbReference>
<evidence type="ECO:0000256" key="3">
    <source>
        <dbReference type="ARBA" id="ARBA00022525"/>
    </source>
</evidence>
<keyword evidence="8" id="KW-0865">Zymogen</keyword>
<dbReference type="AlphaFoldDB" id="A0A8S1HEE5"/>
<keyword evidence="10" id="KW-0325">Glycoprotein</keyword>
<keyword evidence="7 13" id="KW-0378">Hydrolase</keyword>
<dbReference type="SUPFAM" id="SSF50630">
    <property type="entry name" value="Acid proteases"/>
    <property type="match status" value="1"/>
</dbReference>
<protein>
    <recommendedName>
        <fullName evidence="15">Peptidase A1 domain-containing protein</fullName>
    </recommendedName>
</protein>
<keyword evidence="3" id="KW-0964">Secreted</keyword>
<keyword evidence="4 13" id="KW-0645">Protease</keyword>
<feature type="signal peptide" evidence="14">
    <location>
        <begin position="1"/>
        <end position="16"/>
    </location>
</feature>
<dbReference type="InterPro" id="IPR012848">
    <property type="entry name" value="Aspartic_peptidase_N"/>
</dbReference>
<evidence type="ECO:0000256" key="8">
    <source>
        <dbReference type="ARBA" id="ARBA00023145"/>
    </source>
</evidence>
<evidence type="ECO:0000256" key="4">
    <source>
        <dbReference type="ARBA" id="ARBA00022670"/>
    </source>
</evidence>
<evidence type="ECO:0000256" key="9">
    <source>
        <dbReference type="ARBA" id="ARBA00023157"/>
    </source>
</evidence>
<dbReference type="GO" id="GO:0005764">
    <property type="term" value="C:lysosome"/>
    <property type="evidence" value="ECO:0007669"/>
    <property type="project" value="TreeGrafter"/>
</dbReference>
<dbReference type="InterPro" id="IPR021109">
    <property type="entry name" value="Peptidase_aspartic_dom_sf"/>
</dbReference>
<evidence type="ECO:0000256" key="1">
    <source>
        <dbReference type="ARBA" id="ARBA00004613"/>
    </source>
</evidence>
<name>A0A8S1HEE5_9PELO</name>
<evidence type="ECO:0000256" key="11">
    <source>
        <dbReference type="PIRSR" id="PIRSR601461-1"/>
    </source>
</evidence>
<feature type="disulfide bond" evidence="12">
    <location>
        <begin position="96"/>
        <end position="142"/>
    </location>
</feature>
<feature type="chain" id="PRO_5035931293" description="Peptidase A1 domain-containing protein" evidence="14">
    <location>
        <begin position="17"/>
        <end position="420"/>
    </location>
</feature>
<dbReference type="GO" id="GO:0004190">
    <property type="term" value="F:aspartic-type endopeptidase activity"/>
    <property type="evidence" value="ECO:0007669"/>
    <property type="project" value="UniProtKB-KW"/>
</dbReference>
<gene>
    <name evidence="16" type="ORF">CAUJ_LOCUS9381</name>
</gene>
<keyword evidence="17" id="KW-1185">Reference proteome</keyword>
<dbReference type="Gene3D" id="2.40.70.10">
    <property type="entry name" value="Acid Proteases"/>
    <property type="match status" value="2"/>
</dbReference>
<dbReference type="PANTHER" id="PTHR47966:SF5">
    <property type="entry name" value="ASPARTIC PROTEASE 10"/>
    <property type="match status" value="1"/>
</dbReference>
<dbReference type="Pfam" id="PF00026">
    <property type="entry name" value="Asp"/>
    <property type="match status" value="1"/>
</dbReference>
<evidence type="ECO:0000259" key="15">
    <source>
        <dbReference type="PROSITE" id="PS51767"/>
    </source>
</evidence>
<dbReference type="PROSITE" id="PS00141">
    <property type="entry name" value="ASP_PROTEASE"/>
    <property type="match status" value="1"/>
</dbReference>
<dbReference type="InterPro" id="IPR034164">
    <property type="entry name" value="Pepsin-like_dom"/>
</dbReference>
<comment type="subcellular location">
    <subcellularLocation>
        <location evidence="1">Secreted</location>
    </subcellularLocation>
</comment>
<evidence type="ECO:0000256" key="12">
    <source>
        <dbReference type="PIRSR" id="PIRSR601461-2"/>
    </source>
</evidence>
<comment type="caution">
    <text evidence="16">The sequence shown here is derived from an EMBL/GenBank/DDBJ whole genome shotgun (WGS) entry which is preliminary data.</text>
</comment>
<dbReference type="FunFam" id="2.40.70.10:FF:000058">
    <property type="entry name" value="ASpartyl Protease"/>
    <property type="match status" value="1"/>
</dbReference>
<keyword evidence="5 14" id="KW-0732">Signal</keyword>
<sequence>MKALLVLLALWATVEAEMVRIPLQRIESMRERLIKKGEWRKIEENRSSKLFTGSQIGYDYTDTEYIGLVNIGTPAQTFRVILDTGSADLWIPDSSCGGIPGCQDYCNHMPPVDCPSFCNATACCPYSLLYKGPAVRAQQDPCDSKNRFQSSKSSTYVKDGTSFSIQYGTGSAIGFLGKDLICLGNSSVCNTQQFGQATKIADFFANQPLDGIFGMGWPTLSVTKTTPLLFNLMPKLDQPIFTVYLDERGPSAQGAPASLFTYGAFDSVNCNSQISYVPLSAQTYWQFPIQGVSAGTFTRQKTYQVISDTGTSLIGAPQDVSDGIAQALGATYDPWMGAYKLPCGSTPADILLTINGNTFKINYKQYFIMLGNECVVGIFPMSSGGFGPSWILGDPWIRAYCNVYDMKNARIGFAQAKHSQ</sequence>
<proteinExistence type="inferred from homology"/>
<evidence type="ECO:0000256" key="2">
    <source>
        <dbReference type="ARBA" id="ARBA00007447"/>
    </source>
</evidence>
<keyword evidence="9 12" id="KW-1015">Disulfide bond</keyword>
<evidence type="ECO:0000313" key="17">
    <source>
        <dbReference type="Proteomes" id="UP000835052"/>
    </source>
</evidence>
<evidence type="ECO:0000313" key="16">
    <source>
        <dbReference type="EMBL" id="CAD6193462.1"/>
    </source>
</evidence>
<evidence type="ECO:0000256" key="6">
    <source>
        <dbReference type="ARBA" id="ARBA00022750"/>
    </source>
</evidence>
<dbReference type="PANTHER" id="PTHR47966">
    <property type="entry name" value="BETA-SITE APP-CLEAVING ENZYME, ISOFORM A-RELATED"/>
    <property type="match status" value="1"/>
</dbReference>
<dbReference type="CDD" id="cd05471">
    <property type="entry name" value="pepsin_like"/>
    <property type="match status" value="1"/>
</dbReference>
<evidence type="ECO:0000256" key="14">
    <source>
        <dbReference type="SAM" id="SignalP"/>
    </source>
</evidence>
<dbReference type="EMBL" id="CAJGYM010000035">
    <property type="protein sequence ID" value="CAD6193462.1"/>
    <property type="molecule type" value="Genomic_DNA"/>
</dbReference>
<dbReference type="InterPro" id="IPR001461">
    <property type="entry name" value="Aspartic_peptidase_A1"/>
</dbReference>
<dbReference type="InterPro" id="IPR001969">
    <property type="entry name" value="Aspartic_peptidase_AS"/>
</dbReference>
<dbReference type="Proteomes" id="UP000835052">
    <property type="component" value="Unassembled WGS sequence"/>
</dbReference>
<dbReference type="GO" id="GO:0005576">
    <property type="term" value="C:extracellular region"/>
    <property type="evidence" value="ECO:0007669"/>
    <property type="project" value="UniProtKB-SubCell"/>
</dbReference>
<evidence type="ECO:0000256" key="13">
    <source>
        <dbReference type="RuleBase" id="RU000454"/>
    </source>
</evidence>
<dbReference type="GO" id="GO:0006508">
    <property type="term" value="P:proteolysis"/>
    <property type="evidence" value="ECO:0007669"/>
    <property type="project" value="UniProtKB-KW"/>
</dbReference>
<dbReference type="Pfam" id="PF07966">
    <property type="entry name" value="A1_Propeptide"/>
    <property type="match status" value="1"/>
</dbReference>
<dbReference type="PRINTS" id="PR00792">
    <property type="entry name" value="PEPSIN"/>
</dbReference>
<feature type="active site" evidence="11">
    <location>
        <position position="308"/>
    </location>
</feature>
<reference evidence="16" key="1">
    <citation type="submission" date="2020-10" db="EMBL/GenBank/DDBJ databases">
        <authorList>
            <person name="Kikuchi T."/>
        </authorList>
    </citation>
    <scope>NUCLEOTIDE SEQUENCE</scope>
    <source>
        <strain evidence="16">NKZ352</strain>
    </source>
</reference>